<accession>A0AAD1HW81</accession>
<evidence type="ECO:0000313" key="1">
    <source>
        <dbReference type="EMBL" id="BBX09966.1"/>
    </source>
</evidence>
<organism evidence="1 2">
    <name type="scientific">Mycolicibacterium aichiense</name>
    <dbReference type="NCBI Taxonomy" id="1799"/>
    <lineage>
        <taxon>Bacteria</taxon>
        <taxon>Bacillati</taxon>
        <taxon>Actinomycetota</taxon>
        <taxon>Actinomycetes</taxon>
        <taxon>Mycobacteriales</taxon>
        <taxon>Mycobacteriaceae</taxon>
        <taxon>Mycolicibacterium</taxon>
    </lineage>
</organism>
<protein>
    <submittedName>
        <fullName evidence="1">Uncharacterized protein</fullName>
    </submittedName>
</protein>
<dbReference type="AlphaFoldDB" id="A0AAD1HW81"/>
<dbReference type="Proteomes" id="UP000467327">
    <property type="component" value="Chromosome"/>
</dbReference>
<gene>
    <name evidence="1" type="ORF">MAIC_47690</name>
</gene>
<evidence type="ECO:0000313" key="2">
    <source>
        <dbReference type="Proteomes" id="UP000467327"/>
    </source>
</evidence>
<reference evidence="1 2" key="1">
    <citation type="journal article" date="2019" name="Emerg. Microbes Infect.">
        <title>Comprehensive subspecies identification of 175 nontuberculous mycobacteria species based on 7547 genomic profiles.</title>
        <authorList>
            <person name="Matsumoto Y."/>
            <person name="Kinjo T."/>
            <person name="Motooka D."/>
            <person name="Nabeya D."/>
            <person name="Jung N."/>
            <person name="Uechi K."/>
            <person name="Horii T."/>
            <person name="Iida T."/>
            <person name="Fujita J."/>
            <person name="Nakamura S."/>
        </authorList>
    </citation>
    <scope>NUCLEOTIDE SEQUENCE [LARGE SCALE GENOMIC DNA]</scope>
    <source>
        <strain evidence="1 2">JCM 6376</strain>
    </source>
</reference>
<keyword evidence="2" id="KW-1185">Reference proteome</keyword>
<name>A0AAD1HW81_9MYCO</name>
<proteinExistence type="predicted"/>
<dbReference type="KEGG" id="maic:MAIC_47690"/>
<dbReference type="EMBL" id="AP022561">
    <property type="protein sequence ID" value="BBX09966.1"/>
    <property type="molecule type" value="Genomic_DNA"/>
</dbReference>
<sequence length="69" mass="7160">MRSPAVQFGSSAAAVAALPISIAPEIMPALIKLRTNIRLLLTMTDGQGRLSRVGQAVEAGAWAADLAED</sequence>